<feature type="region of interest" description="Disordered" evidence="1">
    <location>
        <begin position="99"/>
        <end position="131"/>
    </location>
</feature>
<organism evidence="2 3">
    <name type="scientific">Sphingobacterium paludis</name>
    <dbReference type="NCBI Taxonomy" id="1476465"/>
    <lineage>
        <taxon>Bacteria</taxon>
        <taxon>Pseudomonadati</taxon>
        <taxon>Bacteroidota</taxon>
        <taxon>Sphingobacteriia</taxon>
        <taxon>Sphingobacteriales</taxon>
        <taxon>Sphingobacteriaceae</taxon>
        <taxon>Sphingobacterium</taxon>
    </lineage>
</organism>
<dbReference type="Proteomes" id="UP000294752">
    <property type="component" value="Unassembled WGS sequence"/>
</dbReference>
<dbReference type="PROSITE" id="PS51257">
    <property type="entry name" value="PROKAR_LIPOPROTEIN"/>
    <property type="match status" value="1"/>
</dbReference>
<feature type="compositionally biased region" description="Low complexity" evidence="1">
    <location>
        <begin position="106"/>
        <end position="130"/>
    </location>
</feature>
<gene>
    <name evidence="2" type="ORF">B0I21_103459</name>
</gene>
<feature type="compositionally biased region" description="Low complexity" evidence="1">
    <location>
        <begin position="267"/>
        <end position="285"/>
    </location>
</feature>
<dbReference type="RefSeq" id="WP_133639969.1">
    <property type="nucleotide sequence ID" value="NZ_SNZV01000003.1"/>
</dbReference>
<feature type="region of interest" description="Disordered" evidence="1">
    <location>
        <begin position="255"/>
        <end position="288"/>
    </location>
</feature>
<protein>
    <submittedName>
        <fullName evidence="2">Uncharacterized protein</fullName>
    </submittedName>
</protein>
<comment type="caution">
    <text evidence="2">The sequence shown here is derived from an EMBL/GenBank/DDBJ whole genome shotgun (WGS) entry which is preliminary data.</text>
</comment>
<dbReference type="EMBL" id="SNZV01000003">
    <property type="protein sequence ID" value="TDS14957.1"/>
    <property type="molecule type" value="Genomic_DNA"/>
</dbReference>
<evidence type="ECO:0000313" key="3">
    <source>
        <dbReference type="Proteomes" id="UP000294752"/>
    </source>
</evidence>
<reference evidence="2 3" key="1">
    <citation type="submission" date="2019-03" db="EMBL/GenBank/DDBJ databases">
        <title>Genomic Encyclopedia of Type Strains, Phase III (KMG-III): the genomes of soil and plant-associated and newly described type strains.</title>
        <authorList>
            <person name="Whitman W."/>
        </authorList>
    </citation>
    <scope>NUCLEOTIDE SEQUENCE [LARGE SCALE GENOMIC DNA]</scope>
    <source>
        <strain evidence="2 3">CGMCC 1.12801</strain>
    </source>
</reference>
<dbReference type="AlphaFoldDB" id="A0A4R7D3E3"/>
<accession>A0A4R7D3E3</accession>
<keyword evidence="3" id="KW-1185">Reference proteome</keyword>
<evidence type="ECO:0000313" key="2">
    <source>
        <dbReference type="EMBL" id="TDS14957.1"/>
    </source>
</evidence>
<proteinExistence type="predicted"/>
<dbReference type="OrthoDB" id="795603at2"/>
<evidence type="ECO:0000256" key="1">
    <source>
        <dbReference type="SAM" id="MobiDB-lite"/>
    </source>
</evidence>
<name>A0A4R7D3E3_9SPHI</name>
<sequence>MKMFIYAGLACVLSSCNKNEIGPNLYDRDINASSSIADGINVIDGRLSFSTFDKFDQLISQSLETDDINKVKSITSRVPATQFISFAKDAAIGGFDESTNPTVFMSPRSTSRTPSLRPPGRSRTTRSSASEYDPSELIEDEIFSEIVNLDGELQIEKTFYKISPTGTIIADIDLAQNVYNYLDENDELKSDYFSNLALVNDDLGIYKLADRIFILDTYSIIRDYLSPVEAESGRSRSRAGAPTALRATGIRSASSRLRSMTGENEGRSSSRTSGGTSRTSAGSAAVNSSNPYDTMDEYTFNSKNTVGGKIWQTLFGDPHTRRFSTNQDRRIRVNFFSKNWGVFSSVGVNVKYQKKGPVFWSATSDFEEMRVGWSPMVTEIDAPKIISNPEVVKQYYPKGDPTSTAAKMLTQATVMLVKNSKENILILKLSSILDADRNLRFLSQDHKELIQTLINQGNVKLDYKNLFKKQVQSGYTSVFNAIKKQINYPSDKKIAFTGEYRMFIEDGFEFKTSGNGKLKQTFDWGTAYIGWRANPNSPSSGKLFVAGWAKTIKVISGSAYGAAKKNNEWAGIAVIKD</sequence>